<feature type="transmembrane region" description="Helical" evidence="5">
    <location>
        <begin position="172"/>
        <end position="196"/>
    </location>
</feature>
<dbReference type="Pfam" id="PF01467">
    <property type="entry name" value="CTP_transf_like"/>
    <property type="match status" value="1"/>
</dbReference>
<feature type="transmembrane region" description="Helical" evidence="5">
    <location>
        <begin position="72"/>
        <end position="87"/>
    </location>
</feature>
<evidence type="ECO:0000259" key="6">
    <source>
        <dbReference type="Pfam" id="PF01467"/>
    </source>
</evidence>
<comment type="pathway">
    <text evidence="1">Lipid metabolism.</text>
</comment>
<proteinExistence type="predicted"/>
<dbReference type="GO" id="GO:0005737">
    <property type="term" value="C:cytoplasm"/>
    <property type="evidence" value="ECO:0007669"/>
    <property type="project" value="TreeGrafter"/>
</dbReference>
<dbReference type="Pfam" id="PF01066">
    <property type="entry name" value="CDP-OH_P_transf"/>
    <property type="match status" value="1"/>
</dbReference>
<dbReference type="Gene3D" id="1.20.120.1760">
    <property type="match status" value="1"/>
</dbReference>
<keyword evidence="5" id="KW-0812">Transmembrane</keyword>
<sequence length="482" mass="54181">MTPFEKDTFSRWTSKDEDNSITETVLSLLWNRLLHHAVPDSVSANVLSLGGLLCLVHAWYLCFLYMAVEPRWISLGACALIVAYLVLDGVDGKHAARTRTDSPLGEFFAHCCCNVGFVFSTLTACYVLGIEDLSLRWYLVQIGQLIALRCHIRAFKSKVISYSKLTSPGEGFFVLLLIMGTKALFPSLFGQLSGIVTTLINTLNSLGMSLDPNNHTALFALLIHTLFYGLIVLTLLDALSIPKQNQATRNGIAFCLIYRLGPAFLMWLGVMPGSFTTWDLISEGLFMSLLTSDIILAKMANRDLHPYIVIFSMVSVLDNFIILLTVAIYYTSVLYDISDYMQLSVFGVVRNVYVDGVYDMCHLGHFNSFKKALSYGNRLIVGVLSDEHVQRYKRSPIMTMKERAEVVATSRFVHKVIAPCPFPGIPEEFIREHRIHVVCHSTEYDKPDDIYYVVPRAMGITRVMPRTEGMSTSELIKRVKAY</sequence>
<dbReference type="PANTHER" id="PTHR45780">
    <property type="entry name" value="ETHANOLAMINE-PHOSPHATE CYTIDYLYLTRANSFERASE"/>
    <property type="match status" value="1"/>
</dbReference>
<evidence type="ECO:0000313" key="7">
    <source>
        <dbReference type="EMBL" id="NDV31262.1"/>
    </source>
</evidence>
<dbReference type="InterPro" id="IPR000462">
    <property type="entry name" value="CDP-OH_P_trans"/>
</dbReference>
<dbReference type="UniPathway" id="UPA00558">
    <property type="reaction ID" value="UER00742"/>
</dbReference>
<feature type="transmembrane region" description="Helical" evidence="5">
    <location>
        <begin position="308"/>
        <end position="330"/>
    </location>
</feature>
<evidence type="ECO:0000256" key="2">
    <source>
        <dbReference type="ARBA" id="ARBA00024191"/>
    </source>
</evidence>
<name>A0A6B2L2Q3_9EUKA</name>
<dbReference type="InterPro" id="IPR004821">
    <property type="entry name" value="Cyt_trans-like"/>
</dbReference>
<dbReference type="AlphaFoldDB" id="A0A6B2L2Q3"/>
<dbReference type="GO" id="GO:0016020">
    <property type="term" value="C:membrane"/>
    <property type="evidence" value="ECO:0007669"/>
    <property type="project" value="InterPro"/>
</dbReference>
<evidence type="ECO:0000256" key="3">
    <source>
        <dbReference type="ARBA" id="ARBA00024221"/>
    </source>
</evidence>
<dbReference type="InterPro" id="IPR044608">
    <property type="entry name" value="Ect1/PCYT2"/>
</dbReference>
<dbReference type="NCBIfam" id="TIGR00125">
    <property type="entry name" value="cyt_tran_rel"/>
    <property type="match status" value="1"/>
</dbReference>
<organism evidence="7">
    <name type="scientific">Arcella intermedia</name>
    <dbReference type="NCBI Taxonomy" id="1963864"/>
    <lineage>
        <taxon>Eukaryota</taxon>
        <taxon>Amoebozoa</taxon>
        <taxon>Tubulinea</taxon>
        <taxon>Elardia</taxon>
        <taxon>Arcellinida</taxon>
        <taxon>Sphaerothecina</taxon>
        <taxon>Arcellidae</taxon>
        <taxon>Arcella</taxon>
    </lineage>
</organism>
<feature type="transmembrane region" description="Helical" evidence="5">
    <location>
        <begin position="251"/>
        <end position="270"/>
    </location>
</feature>
<dbReference type="GO" id="GO:0006646">
    <property type="term" value="P:phosphatidylethanolamine biosynthetic process"/>
    <property type="evidence" value="ECO:0007669"/>
    <property type="project" value="UniProtKB-UniPathway"/>
</dbReference>
<evidence type="ECO:0000256" key="4">
    <source>
        <dbReference type="ARBA" id="ARBA00031473"/>
    </source>
</evidence>
<dbReference type="SUPFAM" id="SSF52374">
    <property type="entry name" value="Nucleotidylyl transferase"/>
    <property type="match status" value="1"/>
</dbReference>
<dbReference type="InterPro" id="IPR043130">
    <property type="entry name" value="CDP-OH_PTrfase_TM_dom"/>
</dbReference>
<feature type="transmembrane region" description="Helical" evidence="5">
    <location>
        <begin position="42"/>
        <end position="66"/>
    </location>
</feature>
<evidence type="ECO:0000256" key="5">
    <source>
        <dbReference type="SAM" id="Phobius"/>
    </source>
</evidence>
<feature type="transmembrane region" description="Helical" evidence="5">
    <location>
        <begin position="107"/>
        <end position="129"/>
    </location>
</feature>
<dbReference type="EC" id="2.7.7.14" evidence="3"/>
<keyword evidence="5" id="KW-1133">Transmembrane helix</keyword>
<dbReference type="PANTHER" id="PTHR45780:SF1">
    <property type="entry name" value="ETHANOLAMINE-PHOSPHATE CYTIDYLYLTRANSFERASE"/>
    <property type="match status" value="1"/>
</dbReference>
<protein>
    <recommendedName>
        <fullName evidence="3">ethanolamine-phosphate cytidylyltransferase</fullName>
        <ecNumber evidence="3">2.7.7.14</ecNumber>
    </recommendedName>
    <alternativeName>
        <fullName evidence="4">CTP:phosphoethanolamine cytidylyltransferase</fullName>
    </alternativeName>
</protein>
<accession>A0A6B2L2Q3</accession>
<dbReference type="EMBL" id="GIBP01002293">
    <property type="protein sequence ID" value="NDV31262.1"/>
    <property type="molecule type" value="Transcribed_RNA"/>
</dbReference>
<evidence type="ECO:0000256" key="1">
    <source>
        <dbReference type="ARBA" id="ARBA00005189"/>
    </source>
</evidence>
<reference evidence="7" key="1">
    <citation type="journal article" date="2020" name="J. Eukaryot. Microbiol.">
        <title>De novo Sequencing, Assembly and Annotation of the Transcriptome for the Free-Living Testate Amoeba Arcella intermedia.</title>
        <authorList>
            <person name="Ribeiro G.M."/>
            <person name="Porfirio-Sousa A.L."/>
            <person name="Maurer-Alcala X.X."/>
            <person name="Katz L.A."/>
            <person name="Lahr D.J.G."/>
        </authorList>
    </citation>
    <scope>NUCLEOTIDE SEQUENCE</scope>
</reference>
<feature type="transmembrane region" description="Helical" evidence="5">
    <location>
        <begin position="216"/>
        <end position="239"/>
    </location>
</feature>
<comment type="pathway">
    <text evidence="2">Phospholipid metabolism; phosphatidylethanolamine biosynthesis; phosphatidylethanolamine from ethanolamine: step 2/3.</text>
</comment>
<feature type="domain" description="Cytidyltransferase-like" evidence="6">
    <location>
        <begin position="353"/>
        <end position="478"/>
    </location>
</feature>
<dbReference type="Gene3D" id="3.40.50.620">
    <property type="entry name" value="HUPs"/>
    <property type="match status" value="1"/>
</dbReference>
<dbReference type="InterPro" id="IPR014729">
    <property type="entry name" value="Rossmann-like_a/b/a_fold"/>
</dbReference>
<dbReference type="GO" id="GO:0004306">
    <property type="term" value="F:ethanolamine-phosphate cytidylyltransferase activity"/>
    <property type="evidence" value="ECO:0007669"/>
    <property type="project" value="UniProtKB-EC"/>
</dbReference>
<dbReference type="GO" id="GO:0016780">
    <property type="term" value="F:phosphotransferase activity, for other substituted phosphate groups"/>
    <property type="evidence" value="ECO:0007669"/>
    <property type="project" value="InterPro"/>
</dbReference>
<keyword evidence="5" id="KW-0472">Membrane</keyword>